<dbReference type="PANTHER" id="PTHR43266">
    <property type="entry name" value="MACROLIDE-EFFLUX PROTEIN"/>
    <property type="match status" value="1"/>
</dbReference>
<sequence length="412" mass="43500">MLKMLRTNPDLRRIFIAQVISYLGDWFSFVALVGLVDDLTGSSFLVSLVIVSFSLPSFLASPIAGSMADRFDRRRILIFVSCIQAIAALGLLFVGSQTVWMAFLFQSTVSALAAVVKPSTEAAIPNLVRDDAELAKANSLFGSTWGVMLAVGAAIGGVFASVFGRDAAFIANAISFALAAIMFASVRQPMQMTREKSAINQRIRPIADMREALVHARRDPVLLALIFSKTTFAIGAGVVSQLAVLASDVFKGGDSSRGLLIAARGVGAGLGPLLAARYTGGDINKVLKVCGISSLIFSGCYLIGAWMPALILTAVFITIAHLGGGAQWTLSTYGLQLRSPDHVRGRILAGDFALVTLTLSVTSALAGIASELLGVRQAISVFAIAAALASVVYIKAIQRLRNLPQPQINAEP</sequence>
<dbReference type="PRINTS" id="PR01988">
    <property type="entry name" value="EXPORTERBACE"/>
</dbReference>
<evidence type="ECO:0000256" key="6">
    <source>
        <dbReference type="ARBA" id="ARBA00023136"/>
    </source>
</evidence>
<accession>A0A6J7T7I4</accession>
<evidence type="ECO:0000256" key="1">
    <source>
        <dbReference type="ARBA" id="ARBA00004651"/>
    </source>
</evidence>
<evidence type="ECO:0000313" key="9">
    <source>
        <dbReference type="EMBL" id="CAB5049127.1"/>
    </source>
</evidence>
<feature type="transmembrane region" description="Helical" evidence="7">
    <location>
        <begin position="137"/>
        <end position="161"/>
    </location>
</feature>
<evidence type="ECO:0000256" key="4">
    <source>
        <dbReference type="ARBA" id="ARBA00022692"/>
    </source>
</evidence>
<dbReference type="Gene3D" id="1.20.1250.20">
    <property type="entry name" value="MFS general substrate transporter like domains"/>
    <property type="match status" value="1"/>
</dbReference>
<dbReference type="SUPFAM" id="SSF103473">
    <property type="entry name" value="MFS general substrate transporter"/>
    <property type="match status" value="1"/>
</dbReference>
<dbReference type="EMBL" id="CAFBQJ010000103">
    <property type="protein sequence ID" value="CAB5049127.1"/>
    <property type="molecule type" value="Genomic_DNA"/>
</dbReference>
<keyword evidence="6 7" id="KW-0472">Membrane</keyword>
<dbReference type="InterPro" id="IPR036259">
    <property type="entry name" value="MFS_trans_sf"/>
</dbReference>
<feature type="transmembrane region" description="Helical" evidence="7">
    <location>
        <begin position="347"/>
        <end position="369"/>
    </location>
</feature>
<keyword evidence="4 7" id="KW-0812">Transmembrane</keyword>
<dbReference type="GO" id="GO:0005886">
    <property type="term" value="C:plasma membrane"/>
    <property type="evidence" value="ECO:0007669"/>
    <property type="project" value="UniProtKB-SubCell"/>
</dbReference>
<proteinExistence type="predicted"/>
<dbReference type="Pfam" id="PF05977">
    <property type="entry name" value="MFS_3"/>
    <property type="match status" value="1"/>
</dbReference>
<dbReference type="EMBL" id="CAEZVL010000058">
    <property type="protein sequence ID" value="CAB4628419.1"/>
    <property type="molecule type" value="Genomic_DNA"/>
</dbReference>
<feature type="transmembrane region" description="Helical" evidence="7">
    <location>
        <begin position="221"/>
        <end position="246"/>
    </location>
</feature>
<feature type="transmembrane region" description="Helical" evidence="7">
    <location>
        <begin position="42"/>
        <end position="64"/>
    </location>
</feature>
<comment type="subcellular location">
    <subcellularLocation>
        <location evidence="1">Cell membrane</location>
        <topology evidence="1">Multi-pass membrane protein</topology>
    </subcellularLocation>
</comment>
<name>A0A6J7T7I4_9ZZZZ</name>
<feature type="transmembrane region" description="Helical" evidence="7">
    <location>
        <begin position="167"/>
        <end position="186"/>
    </location>
</feature>
<dbReference type="PANTHER" id="PTHR43266:SF2">
    <property type="entry name" value="MAJOR FACILITATOR SUPERFAMILY (MFS) PROFILE DOMAIN-CONTAINING PROTEIN"/>
    <property type="match status" value="1"/>
</dbReference>
<dbReference type="InterPro" id="IPR022324">
    <property type="entry name" value="Bacilysin_exporter_BacE_put"/>
</dbReference>
<evidence type="ECO:0000256" key="2">
    <source>
        <dbReference type="ARBA" id="ARBA00022448"/>
    </source>
</evidence>
<feature type="transmembrane region" description="Helical" evidence="7">
    <location>
        <begin position="99"/>
        <end position="116"/>
    </location>
</feature>
<evidence type="ECO:0000256" key="3">
    <source>
        <dbReference type="ARBA" id="ARBA00022475"/>
    </source>
</evidence>
<feature type="transmembrane region" description="Helical" evidence="7">
    <location>
        <begin position="14"/>
        <end position="36"/>
    </location>
</feature>
<feature type="transmembrane region" description="Helical" evidence="7">
    <location>
        <begin position="76"/>
        <end position="93"/>
    </location>
</feature>
<reference evidence="9" key="1">
    <citation type="submission" date="2020-05" db="EMBL/GenBank/DDBJ databases">
        <authorList>
            <person name="Chiriac C."/>
            <person name="Salcher M."/>
            <person name="Ghai R."/>
            <person name="Kavagutti S V."/>
        </authorList>
    </citation>
    <scope>NUCLEOTIDE SEQUENCE</scope>
</reference>
<evidence type="ECO:0000256" key="7">
    <source>
        <dbReference type="SAM" id="Phobius"/>
    </source>
</evidence>
<protein>
    <submittedName>
        <fullName evidence="9">Unannotated protein</fullName>
    </submittedName>
</protein>
<organism evidence="9">
    <name type="scientific">freshwater metagenome</name>
    <dbReference type="NCBI Taxonomy" id="449393"/>
    <lineage>
        <taxon>unclassified sequences</taxon>
        <taxon>metagenomes</taxon>
        <taxon>ecological metagenomes</taxon>
    </lineage>
</organism>
<keyword evidence="3" id="KW-1003">Cell membrane</keyword>
<feature type="transmembrane region" description="Helical" evidence="7">
    <location>
        <begin position="310"/>
        <end position="335"/>
    </location>
</feature>
<dbReference type="CDD" id="cd06173">
    <property type="entry name" value="MFS_MefA_like"/>
    <property type="match status" value="1"/>
</dbReference>
<keyword evidence="5 7" id="KW-1133">Transmembrane helix</keyword>
<evidence type="ECO:0000313" key="8">
    <source>
        <dbReference type="EMBL" id="CAB4628419.1"/>
    </source>
</evidence>
<gene>
    <name evidence="8" type="ORF">UFOPK1960_00522</name>
    <name evidence="9" type="ORF">UFOPK4275_00670</name>
</gene>
<keyword evidence="2" id="KW-0813">Transport</keyword>
<dbReference type="AlphaFoldDB" id="A0A6J7T7I4"/>
<feature type="transmembrane region" description="Helical" evidence="7">
    <location>
        <begin position="375"/>
        <end position="394"/>
    </location>
</feature>
<evidence type="ECO:0000256" key="5">
    <source>
        <dbReference type="ARBA" id="ARBA00022989"/>
    </source>
</evidence>
<dbReference type="InterPro" id="IPR010290">
    <property type="entry name" value="TM_effector"/>
</dbReference>